<dbReference type="AlphaFoldDB" id="A0A6A6IX25"/>
<proteinExistence type="predicted"/>
<dbReference type="EMBL" id="ML987190">
    <property type="protein sequence ID" value="KAF2255091.1"/>
    <property type="molecule type" value="Genomic_DNA"/>
</dbReference>
<reference evidence="1" key="1">
    <citation type="journal article" date="2020" name="Stud. Mycol.">
        <title>101 Dothideomycetes genomes: a test case for predicting lifestyles and emergence of pathogens.</title>
        <authorList>
            <person name="Haridas S."/>
            <person name="Albert R."/>
            <person name="Binder M."/>
            <person name="Bloem J."/>
            <person name="Labutti K."/>
            <person name="Salamov A."/>
            <person name="Andreopoulos B."/>
            <person name="Baker S."/>
            <person name="Barry K."/>
            <person name="Bills G."/>
            <person name="Bluhm B."/>
            <person name="Cannon C."/>
            <person name="Castanera R."/>
            <person name="Culley D."/>
            <person name="Daum C."/>
            <person name="Ezra D."/>
            <person name="Gonzalez J."/>
            <person name="Henrissat B."/>
            <person name="Kuo A."/>
            <person name="Liang C."/>
            <person name="Lipzen A."/>
            <person name="Lutzoni F."/>
            <person name="Magnuson J."/>
            <person name="Mondo S."/>
            <person name="Nolan M."/>
            <person name="Ohm R."/>
            <person name="Pangilinan J."/>
            <person name="Park H.-J."/>
            <person name="Ramirez L."/>
            <person name="Alfaro M."/>
            <person name="Sun H."/>
            <person name="Tritt A."/>
            <person name="Yoshinaga Y."/>
            <person name="Zwiers L.-H."/>
            <person name="Turgeon B."/>
            <person name="Goodwin S."/>
            <person name="Spatafora J."/>
            <person name="Crous P."/>
            <person name="Grigoriev I."/>
        </authorList>
    </citation>
    <scope>NUCLEOTIDE SEQUENCE</scope>
    <source>
        <strain evidence="1">CBS 122368</strain>
    </source>
</reference>
<organism evidence="1 2">
    <name type="scientific">Trematosphaeria pertusa</name>
    <dbReference type="NCBI Taxonomy" id="390896"/>
    <lineage>
        <taxon>Eukaryota</taxon>
        <taxon>Fungi</taxon>
        <taxon>Dikarya</taxon>
        <taxon>Ascomycota</taxon>
        <taxon>Pezizomycotina</taxon>
        <taxon>Dothideomycetes</taxon>
        <taxon>Pleosporomycetidae</taxon>
        <taxon>Pleosporales</taxon>
        <taxon>Massarineae</taxon>
        <taxon>Trematosphaeriaceae</taxon>
        <taxon>Trematosphaeria</taxon>
    </lineage>
</organism>
<name>A0A6A6IX25_9PLEO</name>
<sequence length="354" mass="39327">MDDYLLAQLQRNSSSSHLNIRSSFNLSNAEQLNIPHLIPLAILIASSTMEPHQLLPALPPELRNLVFAHTISEANPATNTGLPFKQKVYDSKQTKVVIVPVHHGNTALLALNEANFSEAEEYLSWLLTNAIELRIAVLFKGDANAFVQEHWDQKIQAHLKNLVKKWPWLGKVVRYDVRIVWEPTAWKRSKRKKTVGAIAASMVEVLIGAMDGDLKRKRGVVKAGLHVRDFVAHDYVYHAQELGLKDFLAPKGDAVNTQVREVCIAPDGLGALGPKLPPHLRSLPDLNEEKDLLVEEKGIVEWGLCMKGRLLLRREVELGKAAAKSETGECSGQGDPAERTYLVLMKECLGAGEE</sequence>
<accession>A0A6A6IX25</accession>
<evidence type="ECO:0000313" key="2">
    <source>
        <dbReference type="Proteomes" id="UP000800094"/>
    </source>
</evidence>
<dbReference type="RefSeq" id="XP_033690095.1">
    <property type="nucleotide sequence ID" value="XM_033824680.1"/>
</dbReference>
<evidence type="ECO:0000313" key="1">
    <source>
        <dbReference type="EMBL" id="KAF2255091.1"/>
    </source>
</evidence>
<dbReference type="GeneID" id="54578010"/>
<keyword evidence="2" id="KW-1185">Reference proteome</keyword>
<protein>
    <submittedName>
        <fullName evidence="1">Uncharacterized protein</fullName>
    </submittedName>
</protein>
<gene>
    <name evidence="1" type="ORF">BU26DRAFT_448327</name>
</gene>
<dbReference type="Proteomes" id="UP000800094">
    <property type="component" value="Unassembled WGS sequence"/>
</dbReference>
<dbReference type="OrthoDB" id="3741380at2759"/>